<evidence type="ECO:0000256" key="3">
    <source>
        <dbReference type="ARBA" id="ARBA00023163"/>
    </source>
</evidence>
<dbReference type="InterPro" id="IPR011608">
    <property type="entry name" value="PRD"/>
</dbReference>
<keyword evidence="2" id="KW-0805">Transcription regulation</keyword>
<dbReference type="Pfam" id="PF00359">
    <property type="entry name" value="PTS_EIIA_2"/>
    <property type="match status" value="1"/>
</dbReference>
<protein>
    <submittedName>
        <fullName evidence="4">Putative licABCH operon regulator</fullName>
    </submittedName>
</protein>
<dbReference type="RefSeq" id="WP_006566976.1">
    <property type="nucleotide sequence ID" value="NZ_BAABZP010000002.1"/>
</dbReference>
<dbReference type="SUPFAM" id="SSF55804">
    <property type="entry name" value="Phoshotransferase/anion transport protein"/>
    <property type="match status" value="1"/>
</dbReference>
<dbReference type="GO" id="GO:0006355">
    <property type="term" value="P:regulation of DNA-templated transcription"/>
    <property type="evidence" value="ECO:0007669"/>
    <property type="project" value="InterPro"/>
</dbReference>
<dbReference type="InterPro" id="IPR016152">
    <property type="entry name" value="PTrfase/Anion_transptr"/>
</dbReference>
<name>A0A6N2TB72_9FIRM</name>
<proteinExistence type="predicted"/>
<evidence type="ECO:0000256" key="2">
    <source>
        <dbReference type="ARBA" id="ARBA00023015"/>
    </source>
</evidence>
<organism evidence="4">
    <name type="scientific">Anaerostipes caccae</name>
    <dbReference type="NCBI Taxonomy" id="105841"/>
    <lineage>
        <taxon>Bacteria</taxon>
        <taxon>Bacillati</taxon>
        <taxon>Bacillota</taxon>
        <taxon>Clostridia</taxon>
        <taxon>Lachnospirales</taxon>
        <taxon>Lachnospiraceae</taxon>
        <taxon>Anaerostipes</taxon>
    </lineage>
</organism>
<accession>A0A6N2TB72</accession>
<dbReference type="PANTHER" id="PTHR30185">
    <property type="entry name" value="CRYPTIC BETA-GLUCOSIDE BGL OPERON ANTITERMINATOR"/>
    <property type="match status" value="1"/>
</dbReference>
<dbReference type="Gene3D" id="3.40.930.10">
    <property type="entry name" value="Mannitol-specific EII, Chain A"/>
    <property type="match status" value="1"/>
</dbReference>
<sequence length="666" mass="76477">MNQKQYQLVTLFTSSEKKKYTYKELEEMLHIGKRSINNYIAEINDFLHENGFHKIQILPDSTLVLDSSINELGMIRKRYYSRPLYEYHFSSEERTSIIKLLLCRQNLVSTSDIIRSLDISKKTCLSDMKQVAKDLEQQDILLITTAKGYRIDVSEVFRRDYLINSFHTFLNVAGDHSSFSGIDLWISRHFDLDAFKLQVFPILLTWQKDNHIHIEGYQFYQLLWILVVTAERIKQGNHLDAFPCASDRRTVAVSRDLYLRIQRVISASIPEEEFYFLASYIDGLCLTNLPQTPLGIIPSNTVIHTFLVNVSHDLKLKLANDVKLYDQLSAHIKSFFSLLERSTSFDQSFYKELEDEYPAICKSVKNNLYILEQSFHRTYSENETAFLVMHIAAAVSKILTERQKFKILLICDTGAAAASYVTNKLKYYCKVDDVQAVTSFEFKNYMSRVNPPPNLIVSFYPVDEISIPVVVVSPGLPPEDLIKLQEKMYESRKDENHILNKRSARFSEAQEAPSSKSSSIISPHLIALDLYAGTWKDAVQLGGSLLMQEGLMTQEYIDSIVKNIEINGPYFVFWPHIALAHANASAEFMPFSASLIRLKQPVFFGNEQNDPVKYIFTFIASDTSENDEKILSVINVASSPTLFQHLDEAKTPEEVYGIIHELEKKL</sequence>
<dbReference type="PANTHER" id="PTHR30185:SF18">
    <property type="entry name" value="TRANSCRIPTIONAL REGULATOR MTLR"/>
    <property type="match status" value="1"/>
</dbReference>
<dbReference type="InterPro" id="IPR002178">
    <property type="entry name" value="PTS_EIIA_type-2_dom"/>
</dbReference>
<dbReference type="SUPFAM" id="SSF63520">
    <property type="entry name" value="PTS-regulatory domain, PRD"/>
    <property type="match status" value="1"/>
</dbReference>
<reference evidence="4" key="1">
    <citation type="submission" date="2019-11" db="EMBL/GenBank/DDBJ databases">
        <authorList>
            <person name="Feng L."/>
        </authorList>
    </citation>
    <scope>NUCLEOTIDE SEQUENCE</scope>
    <source>
        <strain evidence="4">AcaccaeLFYP115</strain>
    </source>
</reference>
<evidence type="ECO:0000256" key="1">
    <source>
        <dbReference type="ARBA" id="ARBA00022737"/>
    </source>
</evidence>
<dbReference type="EMBL" id="CACRSQ010000003">
    <property type="protein sequence ID" value="VYT02033.1"/>
    <property type="molecule type" value="Genomic_DNA"/>
</dbReference>
<dbReference type="InterPro" id="IPR036634">
    <property type="entry name" value="PRD_sf"/>
</dbReference>
<keyword evidence="1" id="KW-0677">Repeat</keyword>
<gene>
    <name evidence="4" type="primary">licR_6</name>
    <name evidence="4" type="ORF">ACLFYP115_01327</name>
</gene>
<dbReference type="InterPro" id="IPR050661">
    <property type="entry name" value="BglG_antiterminators"/>
</dbReference>
<dbReference type="Pfam" id="PF00874">
    <property type="entry name" value="PRD"/>
    <property type="match status" value="1"/>
</dbReference>
<keyword evidence="3" id="KW-0804">Transcription</keyword>
<dbReference type="PROSITE" id="PS51094">
    <property type="entry name" value="PTS_EIIA_TYPE_2"/>
    <property type="match status" value="1"/>
</dbReference>
<dbReference type="Gene3D" id="1.10.1790.10">
    <property type="entry name" value="PRD domain"/>
    <property type="match status" value="1"/>
</dbReference>
<dbReference type="PROSITE" id="PS51372">
    <property type="entry name" value="PRD_2"/>
    <property type="match status" value="1"/>
</dbReference>
<dbReference type="Gene3D" id="3.40.50.2300">
    <property type="match status" value="1"/>
</dbReference>
<dbReference type="AlphaFoldDB" id="A0A6N2TB72"/>
<evidence type="ECO:0000313" key="4">
    <source>
        <dbReference type="EMBL" id="VYT02033.1"/>
    </source>
</evidence>